<feature type="transmembrane region" description="Helical" evidence="2">
    <location>
        <begin position="9"/>
        <end position="29"/>
    </location>
</feature>
<feature type="coiled-coil region" evidence="1">
    <location>
        <begin position="36"/>
        <end position="63"/>
    </location>
</feature>
<protein>
    <recommendedName>
        <fullName evidence="5">Cell division protein FtsL</fullName>
    </recommendedName>
</protein>
<gene>
    <name evidence="3" type="ORF">W908_02160</name>
</gene>
<keyword evidence="2" id="KW-0812">Transmembrane</keyword>
<accession>A0A0M4M1M2</accession>
<evidence type="ECO:0000256" key="1">
    <source>
        <dbReference type="SAM" id="Coils"/>
    </source>
</evidence>
<name>A0A0M4M1M2_9GAMM</name>
<dbReference type="EMBL" id="CP006911">
    <property type="protein sequence ID" value="ALE02624.1"/>
    <property type="molecule type" value="Genomic_DNA"/>
</dbReference>
<keyword evidence="2" id="KW-1133">Transmembrane helix</keyword>
<evidence type="ECO:0000313" key="4">
    <source>
        <dbReference type="Proteomes" id="UP000068905"/>
    </source>
</evidence>
<evidence type="ECO:0000313" key="3">
    <source>
        <dbReference type="EMBL" id="ALE02624.1"/>
    </source>
</evidence>
<dbReference type="STRING" id="1125411.W908_02160"/>
<dbReference type="Proteomes" id="UP000068905">
    <property type="component" value="Chromosome"/>
</dbReference>
<reference evidence="3 4" key="1">
    <citation type="journal article" date="2015" name="Genome Announc.">
        <title>Genome Sequence of 'Candidatus Thioglobus singularis' Strain PS1, a Mixotroph from the SUP05 Clade of Marine Gammaproteobacteria.</title>
        <authorList>
            <person name="Marshall K.T."/>
            <person name="Morris R.M."/>
        </authorList>
    </citation>
    <scope>NUCLEOTIDE SEQUENCE [LARGE SCALE GENOMIC DNA]</scope>
    <source>
        <strain evidence="3 4">PS1</strain>
    </source>
</reference>
<keyword evidence="1" id="KW-0175">Coiled coil</keyword>
<keyword evidence="2" id="KW-0472">Membrane</keyword>
<dbReference type="OrthoDB" id="9981562at2"/>
<sequence length="93" mass="10945">MLAIFQKRIVINFSLVISIILLSILSIHWHHEMYLLHKTEKTLKNENEKINALNRQLMMEYSEIQSGVTVYQKSQDELLMIAPLESEMEEVTI</sequence>
<organism evidence="3 4">
    <name type="scientific">Candidatus Pseudothioglobus singularis PS1</name>
    <dbReference type="NCBI Taxonomy" id="1125411"/>
    <lineage>
        <taxon>Bacteria</taxon>
        <taxon>Pseudomonadati</taxon>
        <taxon>Pseudomonadota</taxon>
        <taxon>Gammaproteobacteria</taxon>
        <taxon>Candidatus Pseudothioglobaceae</taxon>
        <taxon>Candidatus Pseudothioglobus</taxon>
    </lineage>
</organism>
<keyword evidence="4" id="KW-1185">Reference proteome</keyword>
<proteinExistence type="predicted"/>
<evidence type="ECO:0000256" key="2">
    <source>
        <dbReference type="SAM" id="Phobius"/>
    </source>
</evidence>
<evidence type="ECO:0008006" key="5">
    <source>
        <dbReference type="Google" id="ProtNLM"/>
    </source>
</evidence>
<dbReference type="KEGG" id="tsn:W908_02160"/>
<dbReference type="AlphaFoldDB" id="A0A0M4M1M2"/>